<evidence type="ECO:0000313" key="3">
    <source>
        <dbReference type="Proteomes" id="UP000240419"/>
    </source>
</evidence>
<dbReference type="EMBL" id="PXZM01000019">
    <property type="protein sequence ID" value="PSJ95392.1"/>
    <property type="molecule type" value="Genomic_DNA"/>
</dbReference>
<dbReference type="AlphaFoldDB" id="A0A2P7V869"/>
<feature type="transmembrane region" description="Helical" evidence="1">
    <location>
        <begin position="29"/>
        <end position="49"/>
    </location>
</feature>
<keyword evidence="3" id="KW-1185">Reference proteome</keyword>
<reference evidence="2 3" key="1">
    <citation type="submission" date="2018-03" db="EMBL/GenBank/DDBJ databases">
        <title>Brevisbacillus phylogenomics.</title>
        <authorList>
            <person name="Dunlap C."/>
        </authorList>
    </citation>
    <scope>NUCLEOTIDE SEQUENCE [LARGE SCALE GENOMIC DNA]</scope>
    <source>
        <strain evidence="2 3">NRRL NRS-1210</strain>
    </source>
</reference>
<gene>
    <name evidence="2" type="ORF">C7R93_12540</name>
</gene>
<feature type="transmembrane region" description="Helical" evidence="1">
    <location>
        <begin position="127"/>
        <end position="144"/>
    </location>
</feature>
<name>A0A2P7V869_9BACL</name>
<accession>A0A2P7V869</accession>
<feature type="transmembrane region" description="Helical" evidence="1">
    <location>
        <begin position="151"/>
        <end position="169"/>
    </location>
</feature>
<comment type="caution">
    <text evidence="2">The sequence shown here is derived from an EMBL/GenBank/DDBJ whole genome shotgun (WGS) entry which is preliminary data.</text>
</comment>
<protein>
    <submittedName>
        <fullName evidence="2">Uncharacterized protein</fullName>
    </submittedName>
</protein>
<dbReference type="Proteomes" id="UP000240419">
    <property type="component" value="Unassembled WGS sequence"/>
</dbReference>
<organism evidence="2 3">
    <name type="scientific">Brevibacillus fortis</name>
    <dbReference type="NCBI Taxonomy" id="2126352"/>
    <lineage>
        <taxon>Bacteria</taxon>
        <taxon>Bacillati</taxon>
        <taxon>Bacillota</taxon>
        <taxon>Bacilli</taxon>
        <taxon>Bacillales</taxon>
        <taxon>Paenibacillaceae</taxon>
        <taxon>Brevibacillus</taxon>
    </lineage>
</organism>
<evidence type="ECO:0000313" key="2">
    <source>
        <dbReference type="EMBL" id="PSJ95392.1"/>
    </source>
</evidence>
<evidence type="ECO:0000256" key="1">
    <source>
        <dbReference type="SAM" id="Phobius"/>
    </source>
</evidence>
<sequence>MVSYGKNFKGSDHMELDHSFRKKIVPIPYWKLTTVFILFIASFIIWYVWEDQNRLYTENLYMKRSIFTGMMYQVEFLKEPHGNEIELYSFVTPNAWVDRQQMNKDNQLEFSLLENKIDLLIREERNVIFYSLMLLYTLAVWYLLRNLLSDSALPIFVFLACVFFSFSLWRSWFKIQELLEDSAYYMSRL</sequence>
<keyword evidence="1" id="KW-1133">Transmembrane helix</keyword>
<keyword evidence="1" id="KW-0812">Transmembrane</keyword>
<proteinExistence type="predicted"/>
<keyword evidence="1" id="KW-0472">Membrane</keyword>